<dbReference type="Pfam" id="PF13695">
    <property type="entry name" value="Zn_ribbon_3CxxC"/>
    <property type="match status" value="1"/>
</dbReference>
<evidence type="ECO:0000256" key="1">
    <source>
        <dbReference type="ARBA" id="ARBA00004167"/>
    </source>
</evidence>
<gene>
    <name evidence="9" type="ORF">GPM918_LOCUS44090</name>
    <name evidence="10" type="ORF">SRO942_LOCUS45787</name>
</gene>
<name>A0A816CTP4_9BILA</name>
<evidence type="ECO:0000256" key="4">
    <source>
        <dbReference type="ARBA" id="ARBA00022771"/>
    </source>
</evidence>
<organism evidence="9 11">
    <name type="scientific">Didymodactylos carnosus</name>
    <dbReference type="NCBI Taxonomy" id="1234261"/>
    <lineage>
        <taxon>Eukaryota</taxon>
        <taxon>Metazoa</taxon>
        <taxon>Spiralia</taxon>
        <taxon>Gnathifera</taxon>
        <taxon>Rotifera</taxon>
        <taxon>Eurotatoria</taxon>
        <taxon>Bdelloidea</taxon>
        <taxon>Philodinida</taxon>
        <taxon>Philodinidae</taxon>
        <taxon>Didymodactylos</taxon>
    </lineage>
</organism>
<dbReference type="Proteomes" id="UP000681722">
    <property type="component" value="Unassembled WGS sequence"/>
</dbReference>
<evidence type="ECO:0000256" key="2">
    <source>
        <dbReference type="ARBA" id="ARBA00022692"/>
    </source>
</evidence>
<accession>A0A816CTP4</accession>
<keyword evidence="4" id="KW-0863">Zinc-finger</keyword>
<evidence type="ECO:0000313" key="11">
    <source>
        <dbReference type="Proteomes" id="UP000663829"/>
    </source>
</evidence>
<proteinExistence type="predicted"/>
<evidence type="ECO:0000313" key="10">
    <source>
        <dbReference type="EMBL" id="CAF4521451.1"/>
    </source>
</evidence>
<keyword evidence="11" id="KW-1185">Reference proteome</keyword>
<dbReference type="OrthoDB" id="8121437at2759"/>
<evidence type="ECO:0000259" key="8">
    <source>
        <dbReference type="Pfam" id="PF13695"/>
    </source>
</evidence>
<sequence length="124" mass="14750">MLLLGQQCKRCTNSGYYDYYDPDGYYDPDIYYGYCDPYDYYDPDSYYDYDGPGDYYDPDGYQDPDFASSEMENIVENLYRRISEIYYGKERKVKINNEREDNSNGSHEKSLCRACKLGICDRKD</sequence>
<dbReference type="GO" id="GO:0006612">
    <property type="term" value="P:protein targeting to membrane"/>
    <property type="evidence" value="ECO:0007669"/>
    <property type="project" value="TreeGrafter"/>
</dbReference>
<dbReference type="GO" id="GO:0051205">
    <property type="term" value="P:protein insertion into membrane"/>
    <property type="evidence" value="ECO:0007669"/>
    <property type="project" value="TreeGrafter"/>
</dbReference>
<dbReference type="Proteomes" id="UP000663829">
    <property type="component" value="Unassembled WGS sequence"/>
</dbReference>
<keyword evidence="5" id="KW-0862">Zinc</keyword>
<feature type="domain" description="3CxxC-type" evidence="8">
    <location>
        <begin position="3"/>
        <end position="118"/>
    </location>
</feature>
<comment type="subcellular location">
    <subcellularLocation>
        <location evidence="1">Membrane</location>
        <topology evidence="1">Single-pass membrane protein</topology>
    </subcellularLocation>
</comment>
<evidence type="ECO:0000256" key="5">
    <source>
        <dbReference type="ARBA" id="ARBA00022833"/>
    </source>
</evidence>
<keyword evidence="7" id="KW-0472">Membrane</keyword>
<keyword evidence="3" id="KW-0479">Metal-binding</keyword>
<protein>
    <recommendedName>
        <fullName evidence="8">3CxxC-type domain-containing protein</fullName>
    </recommendedName>
</protein>
<dbReference type="GO" id="GO:0008270">
    <property type="term" value="F:zinc ion binding"/>
    <property type="evidence" value="ECO:0007669"/>
    <property type="project" value="UniProtKB-KW"/>
</dbReference>
<evidence type="ECO:0000256" key="6">
    <source>
        <dbReference type="ARBA" id="ARBA00022989"/>
    </source>
</evidence>
<dbReference type="InterPro" id="IPR027377">
    <property type="entry name" value="ZAR1/RTP1-5-like_Znf-3CxxC"/>
</dbReference>
<evidence type="ECO:0000313" key="9">
    <source>
        <dbReference type="EMBL" id="CAF1626793.1"/>
    </source>
</evidence>
<reference evidence="9" key="1">
    <citation type="submission" date="2021-02" db="EMBL/GenBank/DDBJ databases">
        <authorList>
            <person name="Nowell W R."/>
        </authorList>
    </citation>
    <scope>NUCLEOTIDE SEQUENCE</scope>
</reference>
<dbReference type="InterPro" id="IPR026096">
    <property type="entry name" value="R-trans_p"/>
</dbReference>
<dbReference type="PANTHER" id="PTHR14402">
    <property type="entry name" value="RECEPTOR TRANSPORTING PROTEIN"/>
    <property type="match status" value="1"/>
</dbReference>
<dbReference type="EMBL" id="CAJNOQ010042323">
    <property type="protein sequence ID" value="CAF1626793.1"/>
    <property type="molecule type" value="Genomic_DNA"/>
</dbReference>
<comment type="caution">
    <text evidence="9">The sequence shown here is derived from an EMBL/GenBank/DDBJ whole genome shotgun (WGS) entry which is preliminary data.</text>
</comment>
<evidence type="ECO:0000256" key="3">
    <source>
        <dbReference type="ARBA" id="ARBA00022723"/>
    </source>
</evidence>
<dbReference type="PANTHER" id="PTHR14402:SF10">
    <property type="entry name" value="3CXXC-TYPE DOMAIN-CONTAINING PROTEIN"/>
    <property type="match status" value="1"/>
</dbReference>
<dbReference type="AlphaFoldDB" id="A0A816CTP4"/>
<dbReference type="GO" id="GO:0016020">
    <property type="term" value="C:membrane"/>
    <property type="evidence" value="ECO:0007669"/>
    <property type="project" value="UniProtKB-SubCell"/>
</dbReference>
<dbReference type="GO" id="GO:0031849">
    <property type="term" value="F:olfactory receptor binding"/>
    <property type="evidence" value="ECO:0007669"/>
    <property type="project" value="TreeGrafter"/>
</dbReference>
<evidence type="ECO:0000256" key="7">
    <source>
        <dbReference type="ARBA" id="ARBA00023136"/>
    </source>
</evidence>
<keyword evidence="6" id="KW-1133">Transmembrane helix</keyword>
<keyword evidence="2" id="KW-0812">Transmembrane</keyword>
<dbReference type="EMBL" id="CAJOBC010109855">
    <property type="protein sequence ID" value="CAF4521451.1"/>
    <property type="molecule type" value="Genomic_DNA"/>
</dbReference>